<dbReference type="Pfam" id="PF02854">
    <property type="entry name" value="MIF4G"/>
    <property type="match status" value="1"/>
</dbReference>
<protein>
    <recommendedName>
        <fullName evidence="5">MI domain-containing protein</fullName>
    </recommendedName>
</protein>
<feature type="region of interest" description="Disordered" evidence="4">
    <location>
        <begin position="1"/>
        <end position="313"/>
    </location>
</feature>
<evidence type="ECO:0000313" key="7">
    <source>
        <dbReference type="Proteomes" id="UP000019804"/>
    </source>
</evidence>
<feature type="compositionally biased region" description="Acidic residues" evidence="4">
    <location>
        <begin position="598"/>
        <end position="608"/>
    </location>
</feature>
<dbReference type="Proteomes" id="UP000019804">
    <property type="component" value="Unassembled WGS sequence"/>
</dbReference>
<feature type="compositionally biased region" description="Acidic residues" evidence="4">
    <location>
        <begin position="73"/>
        <end position="89"/>
    </location>
</feature>
<feature type="compositionally biased region" description="Acidic residues" evidence="4">
    <location>
        <begin position="181"/>
        <end position="195"/>
    </location>
</feature>
<evidence type="ECO:0000313" key="6">
    <source>
        <dbReference type="EMBL" id="EYE97438.1"/>
    </source>
</evidence>
<feature type="region of interest" description="Disordered" evidence="4">
    <location>
        <begin position="584"/>
        <end position="615"/>
    </location>
</feature>
<dbReference type="AlphaFoldDB" id="A0A017SKF0"/>
<feature type="compositionally biased region" description="Basic and acidic residues" evidence="4">
    <location>
        <begin position="13"/>
        <end position="33"/>
    </location>
</feature>
<dbReference type="InterPro" id="IPR003891">
    <property type="entry name" value="Initiation_fac_eIF4g_MI"/>
</dbReference>
<reference evidence="7" key="1">
    <citation type="journal article" date="2014" name="Nat. Commun.">
        <title>Genomic adaptations of the halophilic Dead Sea filamentous fungus Eurotium rubrum.</title>
        <authorList>
            <person name="Kis-Papo T."/>
            <person name="Weig A.R."/>
            <person name="Riley R."/>
            <person name="Persoh D."/>
            <person name="Salamov A."/>
            <person name="Sun H."/>
            <person name="Lipzen A."/>
            <person name="Wasser S.P."/>
            <person name="Rambold G."/>
            <person name="Grigoriev I.V."/>
            <person name="Nevo E."/>
        </authorList>
    </citation>
    <scope>NUCLEOTIDE SEQUENCE [LARGE SCALE GENOMIC DNA]</scope>
    <source>
        <strain evidence="7">CBS 135680</strain>
    </source>
</reference>
<dbReference type="GeneID" id="63696274"/>
<dbReference type="RefSeq" id="XP_040641126.1">
    <property type="nucleotide sequence ID" value="XM_040781150.1"/>
</dbReference>
<evidence type="ECO:0000256" key="4">
    <source>
        <dbReference type="SAM" id="MobiDB-lite"/>
    </source>
</evidence>
<keyword evidence="7" id="KW-1185">Reference proteome</keyword>
<name>A0A017SKF0_ASPRC</name>
<proteinExistence type="inferred from homology"/>
<dbReference type="Gene3D" id="1.25.40.180">
    <property type="match status" value="1"/>
</dbReference>
<feature type="compositionally biased region" description="Acidic residues" evidence="4">
    <location>
        <begin position="119"/>
        <end position="137"/>
    </location>
</feature>
<accession>A0A017SKF0</accession>
<feature type="compositionally biased region" description="Basic residues" evidence="4">
    <location>
        <begin position="784"/>
        <end position="795"/>
    </location>
</feature>
<dbReference type="InterPro" id="IPR003890">
    <property type="entry name" value="MIF4G-like_typ-3"/>
</dbReference>
<dbReference type="PANTHER" id="PTHR18034">
    <property type="entry name" value="CELL CYCLE CONTROL PROTEIN CWF22-RELATED"/>
    <property type="match status" value="1"/>
</dbReference>
<dbReference type="GO" id="GO:0005730">
    <property type="term" value="C:nucleolus"/>
    <property type="evidence" value="ECO:0007669"/>
    <property type="project" value="UniProtKB-SubCell"/>
</dbReference>
<feature type="domain" description="MI" evidence="5">
    <location>
        <begin position="622"/>
        <end position="758"/>
    </location>
</feature>
<feature type="compositionally biased region" description="Polar residues" evidence="4">
    <location>
        <begin position="588"/>
        <end position="597"/>
    </location>
</feature>
<evidence type="ECO:0000256" key="3">
    <source>
        <dbReference type="ARBA" id="ARBA00023242"/>
    </source>
</evidence>
<keyword evidence="3" id="KW-0539">Nucleus</keyword>
<evidence type="ECO:0000256" key="1">
    <source>
        <dbReference type="ARBA" id="ARBA00004604"/>
    </source>
</evidence>
<dbReference type="OrthoDB" id="361797at2759"/>
<comment type="subcellular location">
    <subcellularLocation>
        <location evidence="1">Nucleus</location>
        <location evidence="1">Nucleolus</location>
    </subcellularLocation>
</comment>
<dbReference type="HOGENOM" id="CLU_006786_2_1_1"/>
<dbReference type="EMBL" id="KK088415">
    <property type="protein sequence ID" value="EYE97438.1"/>
    <property type="molecule type" value="Genomic_DNA"/>
</dbReference>
<dbReference type="SMART" id="SM00544">
    <property type="entry name" value="MA3"/>
    <property type="match status" value="1"/>
</dbReference>
<dbReference type="PANTHER" id="PTHR18034:SF4">
    <property type="entry name" value="NUCLEOLAR MIF4G DOMAIN-CONTAINING PROTEIN 1"/>
    <property type="match status" value="1"/>
</dbReference>
<comment type="similarity">
    <text evidence="2">Belongs to the CWC22 family.</text>
</comment>
<dbReference type="InterPro" id="IPR050781">
    <property type="entry name" value="CWC22_splicing_factor"/>
</dbReference>
<dbReference type="GO" id="GO:0042274">
    <property type="term" value="P:ribosomal small subunit biogenesis"/>
    <property type="evidence" value="ECO:0007669"/>
    <property type="project" value="TreeGrafter"/>
</dbReference>
<dbReference type="SMART" id="SM00543">
    <property type="entry name" value="MIF4G"/>
    <property type="match status" value="1"/>
</dbReference>
<evidence type="ECO:0000256" key="2">
    <source>
        <dbReference type="ARBA" id="ARBA00006856"/>
    </source>
</evidence>
<feature type="region of interest" description="Disordered" evidence="4">
    <location>
        <begin position="784"/>
        <end position="803"/>
    </location>
</feature>
<dbReference type="GO" id="GO:0003723">
    <property type="term" value="F:RNA binding"/>
    <property type="evidence" value="ECO:0007669"/>
    <property type="project" value="InterPro"/>
</dbReference>
<dbReference type="STRING" id="1388766.A0A017SKF0"/>
<dbReference type="InterPro" id="IPR016024">
    <property type="entry name" value="ARM-type_fold"/>
</dbReference>
<gene>
    <name evidence="6" type="ORF">EURHEDRAFT_409665</name>
</gene>
<dbReference type="PROSITE" id="PS51366">
    <property type="entry name" value="MI"/>
    <property type="match status" value="1"/>
</dbReference>
<dbReference type="SUPFAM" id="SSF48371">
    <property type="entry name" value="ARM repeat"/>
    <property type="match status" value="1"/>
</dbReference>
<dbReference type="FunFam" id="1.25.40.180:FF:000050">
    <property type="entry name" value="Nuclear protein (Sgd1), putative"/>
    <property type="match status" value="1"/>
</dbReference>
<evidence type="ECO:0000259" key="5">
    <source>
        <dbReference type="PROSITE" id="PS51366"/>
    </source>
</evidence>
<feature type="compositionally biased region" description="Acidic residues" evidence="4">
    <location>
        <begin position="225"/>
        <end position="273"/>
    </location>
</feature>
<dbReference type="Pfam" id="PF02847">
    <property type="entry name" value="MA3"/>
    <property type="match status" value="1"/>
</dbReference>
<organism evidence="6 7">
    <name type="scientific">Aspergillus ruber (strain CBS 135680)</name>
    <dbReference type="NCBI Taxonomy" id="1388766"/>
    <lineage>
        <taxon>Eukaryota</taxon>
        <taxon>Fungi</taxon>
        <taxon>Dikarya</taxon>
        <taxon>Ascomycota</taxon>
        <taxon>Pezizomycotina</taxon>
        <taxon>Eurotiomycetes</taxon>
        <taxon>Eurotiomycetidae</taxon>
        <taxon>Eurotiales</taxon>
        <taxon>Aspergillaceae</taxon>
        <taxon>Aspergillus</taxon>
        <taxon>Aspergillus subgen. Aspergillus</taxon>
    </lineage>
</organism>
<sequence>MRRPMKLTTALPRELRAELGIRDTYGEKKDRRNGPASRKDRRREERSGGRKPQTQVQQRPVWKKNVRRHQEEGDNDDEDMLDEGDESDEAPPAKKSKTAKPEQKPKSILKKSKPAEKSDESDDDDDIDLDEGEDEDVPAPRKVSKAVRDQLQEDDAEIAALEKRLGLKKGKKLPQSFHDDGLDDLLGDLGEGESENEGKKRKREADEWLQSKRKKAQGLQRAGSEDDDEEDDSDLGSDEGADLLDEDDDEEMDDEAAEEGEDSEFGGFDEEEEKPAPKKKENPFVAPVPQESQPAKYIPPSLRTAASSEDESLTRLRRQAQGQLNKLSEANMISILAEFEKLYREYPRQNVTSTLISLLMGLICERSALQDTFMILHAGFIAALYKVMGMDFGAELVQKIVQSLDAQGDERGKFEGKEHLNLISLISQLYNFHVIGHSLVFDYIRIFVQDITEDNTELLLKIIRNSGPQLRQDDPSSLKDIVLLIQPAIAKAGEQSLSVRTKFMIDTITDLKNNKVKTVGSSISTEHVTKMRKILGSLNNTRIIRASEPINISRDDIHNSAKKGKWWLVGASWREDPLETARKELSSLPDQPTQTQAQEDENESDAEPDLASIAKSQRMNTDVRRSIFVAIMSATDFQDAHVRLLKLRLKRAQEYEIPRVLTHCVMEEEAYNPYYTLIARRVCGDLGRRLKISFMYTLWNILRRMGEKGDFDDEDSMSEDEDESTQLPLKSIVNIAKMYGSLIADNMLTIGILKTLNFAYLQPKAKTFVELLIISIIQNSQKSQKSKKSKKSKSKSKNEDDEARDEKALMDIFMHVQETPQIAKGLIYFIRKVVAKTDIVPEKELKEVKWGCRVALDALKVVSSKDGVVG</sequence>